<dbReference type="InterPro" id="IPR016140">
    <property type="entry name" value="Bifunc_inhib/LTP/seed_store"/>
</dbReference>
<dbReference type="InterPro" id="IPR039265">
    <property type="entry name" value="DIR1-like"/>
</dbReference>
<dbReference type="Gramene" id="ERN06753">
    <property type="protein sequence ID" value="ERN06753"/>
    <property type="gene ID" value="AMTR_s00005p00101720"/>
</dbReference>
<dbReference type="Pfam" id="PF14368">
    <property type="entry name" value="LTP_2"/>
    <property type="match status" value="1"/>
</dbReference>
<dbReference type="GO" id="GO:0009627">
    <property type="term" value="P:systemic acquired resistance"/>
    <property type="evidence" value="ECO:0007669"/>
    <property type="project" value="InterPro"/>
</dbReference>
<dbReference type="Proteomes" id="UP000017836">
    <property type="component" value="Unassembled WGS sequence"/>
</dbReference>
<dbReference type="PANTHER" id="PTHR33122">
    <property type="entry name" value="LIPID BINDING PROTEIN-RELATED"/>
    <property type="match status" value="1"/>
</dbReference>
<evidence type="ECO:0000259" key="2">
    <source>
        <dbReference type="Pfam" id="PF14368"/>
    </source>
</evidence>
<feature type="domain" description="Bifunctional inhibitor/plant lipid transfer protein/seed storage helical" evidence="2">
    <location>
        <begin position="4"/>
        <end position="72"/>
    </location>
</feature>
<dbReference type="Gene3D" id="1.10.110.10">
    <property type="entry name" value="Plant lipid-transfer and hydrophobic proteins"/>
    <property type="match status" value="1"/>
</dbReference>
<sequence>MNQDGFKACQSSVSGSAPAPTNPSKACCKAIGSADLGCLCSYRHSLLLHSLGINPDLALQLPAKCNLRTPPQCQVMHVLFGMHSCSRNPPF</sequence>
<gene>
    <name evidence="3" type="ORF">AMTR_s00005p00101720</name>
</gene>
<proteinExistence type="predicted"/>
<dbReference type="SUPFAM" id="SSF47699">
    <property type="entry name" value="Bifunctional inhibitor/lipid-transfer protein/seed storage 2S albumin"/>
    <property type="match status" value="1"/>
</dbReference>
<dbReference type="InterPro" id="IPR044741">
    <property type="entry name" value="NsLTP-like"/>
</dbReference>
<feature type="region of interest" description="Disordered" evidence="1">
    <location>
        <begin position="1"/>
        <end position="24"/>
    </location>
</feature>
<protein>
    <recommendedName>
        <fullName evidence="2">Bifunctional inhibitor/plant lipid transfer protein/seed storage helical domain-containing protein</fullName>
    </recommendedName>
</protein>
<dbReference type="CDD" id="cd04660">
    <property type="entry name" value="nsLTP_like"/>
    <property type="match status" value="1"/>
</dbReference>
<reference evidence="4" key="1">
    <citation type="journal article" date="2013" name="Science">
        <title>The Amborella genome and the evolution of flowering plants.</title>
        <authorList>
            <consortium name="Amborella Genome Project"/>
        </authorList>
    </citation>
    <scope>NUCLEOTIDE SEQUENCE [LARGE SCALE GENOMIC DNA]</scope>
</reference>
<dbReference type="PANTHER" id="PTHR33122:SF60">
    <property type="entry name" value="LIPID-TRANSFER PROTEIN DIR1-RELATED"/>
    <property type="match status" value="1"/>
</dbReference>
<dbReference type="InterPro" id="IPR036312">
    <property type="entry name" value="Bifun_inhib/LTP/seed_sf"/>
</dbReference>
<feature type="compositionally biased region" description="Polar residues" evidence="1">
    <location>
        <begin position="1"/>
        <end position="15"/>
    </location>
</feature>
<keyword evidence="4" id="KW-1185">Reference proteome</keyword>
<dbReference type="HOGENOM" id="CLU_145659_2_1_1"/>
<evidence type="ECO:0000313" key="3">
    <source>
        <dbReference type="EMBL" id="ERN06753.1"/>
    </source>
</evidence>
<dbReference type="AlphaFoldDB" id="W1PFN0"/>
<dbReference type="eggNOG" id="ENOG502S7QX">
    <property type="taxonomic scope" value="Eukaryota"/>
</dbReference>
<name>W1PFN0_AMBTC</name>
<dbReference type="GO" id="GO:0005504">
    <property type="term" value="F:fatty acid binding"/>
    <property type="evidence" value="ECO:0007669"/>
    <property type="project" value="InterPro"/>
</dbReference>
<accession>W1PFN0</accession>
<evidence type="ECO:0000256" key="1">
    <source>
        <dbReference type="SAM" id="MobiDB-lite"/>
    </source>
</evidence>
<organism evidence="3 4">
    <name type="scientific">Amborella trichopoda</name>
    <dbReference type="NCBI Taxonomy" id="13333"/>
    <lineage>
        <taxon>Eukaryota</taxon>
        <taxon>Viridiplantae</taxon>
        <taxon>Streptophyta</taxon>
        <taxon>Embryophyta</taxon>
        <taxon>Tracheophyta</taxon>
        <taxon>Spermatophyta</taxon>
        <taxon>Magnoliopsida</taxon>
        <taxon>Amborellales</taxon>
        <taxon>Amborellaceae</taxon>
        <taxon>Amborella</taxon>
    </lineage>
</organism>
<evidence type="ECO:0000313" key="4">
    <source>
        <dbReference type="Proteomes" id="UP000017836"/>
    </source>
</evidence>
<dbReference type="EMBL" id="KI393866">
    <property type="protein sequence ID" value="ERN06753.1"/>
    <property type="molecule type" value="Genomic_DNA"/>
</dbReference>